<evidence type="ECO:0000313" key="2">
    <source>
        <dbReference type="EMBL" id="MBC5763958.1"/>
    </source>
</evidence>
<dbReference type="Pfam" id="PF02515">
    <property type="entry name" value="CoA_transf_3"/>
    <property type="match status" value="1"/>
</dbReference>
<dbReference type="Proteomes" id="UP000596827">
    <property type="component" value="Unassembled WGS sequence"/>
</dbReference>
<dbReference type="PANTHER" id="PTHR48207:SF4">
    <property type="entry name" value="BLL6097 PROTEIN"/>
    <property type="match status" value="1"/>
</dbReference>
<sequence>MPGPLQGLRVIDLTTVAMGPLATQTLGDMGADVIKVESPSGDHFRVVPPSHTPNMGAAFLNLNRNKRSIVLDLKAEGDMDVLLKLLDGADIFISNIRPRALRKLGLDYETLAKKHPRLIYCGAYGFSEDGPYAGRPAYDDIIQAMSGLAHLQATGNDGAPAYVNTIIADKAAALTVTYAISMALYERERSGRGQAIEVPMFETMVAFTMVEHMAGATFAPANGGMGYDRILSEHRRPYPTLDGYIALLPYTSKHWRDFFAAAGVPQHGDEPRFNSPETRARNVDALYGELARLVALRSTQEWVELLSGADIPFSKILSPQDLLDDPHLNATGFFRTSPHPTEGEVRTLGIPVKFSRTPGAITRPAPNFGEHGAQIREELGMPVGAQ</sequence>
<dbReference type="Gene3D" id="3.40.50.10540">
    <property type="entry name" value="Crotonobetainyl-coa:carnitine coa-transferase, domain 1"/>
    <property type="match status" value="1"/>
</dbReference>
<dbReference type="InterPro" id="IPR003673">
    <property type="entry name" value="CoA-Trfase_fam_III"/>
</dbReference>
<gene>
    <name evidence="2" type="ORF">H8R02_05815</name>
</gene>
<dbReference type="GO" id="GO:0008410">
    <property type="term" value="F:CoA-transferase activity"/>
    <property type="evidence" value="ECO:0007669"/>
    <property type="project" value="TreeGrafter"/>
</dbReference>
<evidence type="ECO:0000313" key="3">
    <source>
        <dbReference type="Proteomes" id="UP000596827"/>
    </source>
</evidence>
<organism evidence="2 3">
    <name type="scientific">Ramlibacter albus</name>
    <dbReference type="NCBI Taxonomy" id="2079448"/>
    <lineage>
        <taxon>Bacteria</taxon>
        <taxon>Pseudomonadati</taxon>
        <taxon>Pseudomonadota</taxon>
        <taxon>Betaproteobacteria</taxon>
        <taxon>Burkholderiales</taxon>
        <taxon>Comamonadaceae</taxon>
        <taxon>Ramlibacter</taxon>
    </lineage>
</organism>
<dbReference type="InterPro" id="IPR023606">
    <property type="entry name" value="CoA-Trfase_III_dom_1_sf"/>
</dbReference>
<keyword evidence="3" id="KW-1185">Reference proteome</keyword>
<protein>
    <submittedName>
        <fullName evidence="2">CoA transferase</fullName>
    </submittedName>
</protein>
<dbReference type="Gene3D" id="3.30.1540.10">
    <property type="entry name" value="formyl-coa transferase, domain 3"/>
    <property type="match status" value="1"/>
</dbReference>
<comment type="caution">
    <text evidence="2">The sequence shown here is derived from an EMBL/GenBank/DDBJ whole genome shotgun (WGS) entry which is preliminary data.</text>
</comment>
<evidence type="ECO:0000256" key="1">
    <source>
        <dbReference type="ARBA" id="ARBA00022679"/>
    </source>
</evidence>
<dbReference type="EMBL" id="JACORU010000001">
    <property type="protein sequence ID" value="MBC5763958.1"/>
    <property type="molecule type" value="Genomic_DNA"/>
</dbReference>
<name>A0A923S1R2_9BURK</name>
<proteinExistence type="predicted"/>
<accession>A0A923S1R2</accession>
<keyword evidence="1 2" id="KW-0808">Transferase</keyword>
<dbReference type="SUPFAM" id="SSF89796">
    <property type="entry name" value="CoA-transferase family III (CaiB/BaiF)"/>
    <property type="match status" value="1"/>
</dbReference>
<dbReference type="RefSeq" id="WP_187080368.1">
    <property type="nucleotide sequence ID" value="NZ_JACORU010000001.1"/>
</dbReference>
<dbReference type="AlphaFoldDB" id="A0A923S1R2"/>
<dbReference type="PANTHER" id="PTHR48207">
    <property type="entry name" value="SUCCINATE--HYDROXYMETHYLGLUTARATE COA-TRANSFERASE"/>
    <property type="match status" value="1"/>
</dbReference>
<reference evidence="2" key="1">
    <citation type="submission" date="2020-08" db="EMBL/GenBank/DDBJ databases">
        <title>Ramlibacter sp. GTP1 16S ribosomal RNA gene genome sequencing and assembly.</title>
        <authorList>
            <person name="Kang M."/>
        </authorList>
    </citation>
    <scope>NUCLEOTIDE SEQUENCE</scope>
    <source>
        <strain evidence="2">GTP1</strain>
    </source>
</reference>
<dbReference type="InterPro" id="IPR050483">
    <property type="entry name" value="CoA-transferase_III_domain"/>
</dbReference>
<dbReference type="InterPro" id="IPR044855">
    <property type="entry name" value="CoA-Trfase_III_dom3_sf"/>
</dbReference>